<dbReference type="EMBL" id="ML014234">
    <property type="protein sequence ID" value="RKP00122.1"/>
    <property type="molecule type" value="Genomic_DNA"/>
</dbReference>
<gene>
    <name evidence="2" type="ORF">CXG81DRAFT_27156</name>
</gene>
<keyword evidence="3" id="KW-1185">Reference proteome</keyword>
<evidence type="ECO:0000256" key="1">
    <source>
        <dbReference type="SAM" id="MobiDB-lite"/>
    </source>
</evidence>
<organism evidence="2 3">
    <name type="scientific">Caulochytrium protostelioides</name>
    <dbReference type="NCBI Taxonomy" id="1555241"/>
    <lineage>
        <taxon>Eukaryota</taxon>
        <taxon>Fungi</taxon>
        <taxon>Fungi incertae sedis</taxon>
        <taxon>Chytridiomycota</taxon>
        <taxon>Chytridiomycota incertae sedis</taxon>
        <taxon>Chytridiomycetes</taxon>
        <taxon>Caulochytriales</taxon>
        <taxon>Caulochytriaceae</taxon>
        <taxon>Caulochytrium</taxon>
    </lineage>
</organism>
<feature type="compositionally biased region" description="Low complexity" evidence="1">
    <location>
        <begin position="219"/>
        <end position="233"/>
    </location>
</feature>
<feature type="region of interest" description="Disordered" evidence="1">
    <location>
        <begin position="1"/>
        <end position="35"/>
    </location>
</feature>
<sequence>MSQRRRAKVPRRGTDATAVDAARTPATAPPADSTAAADNAAAATAAWPRLAHRFARYAFLAHVAGQRIERKPFLAATATPLTRAAMDDVVRRAAAILEQVFGLALVPLEESRRAGDGRPVGAAAAATLAATQASVGATAPPPSMAAAASPGLLLTTAGAPRPLDHLDWTTRHARAAQPAFPDAAADPPPPPEKTRVVGAWMLVNRLPAAAPGRHLGAGAAAAPGLGDAAAPTPATAPPPRARRSHRRRGSSPADDNGDDGSEANEVDVDANDDAAHGDAANGDAADGDGPIALHRLIPPCQPERDGVLAMTLFLILEQGGVLRESALRRSLMQLGHDDATAPFALTATDGTGVPVVREAKLFRDLAAQGWLKVTAPRRDAAPPAPGWPEDGDRELRWGPKALASVSLDHMVDFALSFYPDHPSQPQVRASLVMKLAKLMHS</sequence>
<feature type="compositionally biased region" description="Basic residues" evidence="1">
    <location>
        <begin position="1"/>
        <end position="11"/>
    </location>
</feature>
<feature type="compositionally biased region" description="Basic residues" evidence="1">
    <location>
        <begin position="240"/>
        <end position="249"/>
    </location>
</feature>
<accession>A0A4P9X4X9</accession>
<dbReference type="AlphaFoldDB" id="A0A4P9X4X9"/>
<evidence type="ECO:0000313" key="3">
    <source>
        <dbReference type="Proteomes" id="UP000274922"/>
    </source>
</evidence>
<evidence type="ECO:0000313" key="2">
    <source>
        <dbReference type="EMBL" id="RKP00122.1"/>
    </source>
</evidence>
<proteinExistence type="predicted"/>
<feature type="region of interest" description="Disordered" evidence="1">
    <location>
        <begin position="219"/>
        <end position="265"/>
    </location>
</feature>
<name>A0A4P9X4X9_9FUNG</name>
<feature type="compositionally biased region" description="Low complexity" evidence="1">
    <location>
        <begin position="15"/>
        <end position="35"/>
    </location>
</feature>
<dbReference type="Proteomes" id="UP000274922">
    <property type="component" value="Unassembled WGS sequence"/>
</dbReference>
<reference evidence="3" key="1">
    <citation type="journal article" date="2018" name="Nat. Microbiol.">
        <title>Leveraging single-cell genomics to expand the fungal tree of life.</title>
        <authorList>
            <person name="Ahrendt S.R."/>
            <person name="Quandt C.A."/>
            <person name="Ciobanu D."/>
            <person name="Clum A."/>
            <person name="Salamov A."/>
            <person name="Andreopoulos B."/>
            <person name="Cheng J.F."/>
            <person name="Woyke T."/>
            <person name="Pelin A."/>
            <person name="Henrissat B."/>
            <person name="Reynolds N.K."/>
            <person name="Benny G.L."/>
            <person name="Smith M.E."/>
            <person name="James T.Y."/>
            <person name="Grigoriev I.V."/>
        </authorList>
    </citation>
    <scope>NUCLEOTIDE SEQUENCE [LARGE SCALE GENOMIC DNA]</scope>
    <source>
        <strain evidence="3">ATCC 52028</strain>
    </source>
</reference>
<protein>
    <submittedName>
        <fullName evidence="2">Uncharacterized protein</fullName>
    </submittedName>
</protein>
<feature type="compositionally biased region" description="Acidic residues" evidence="1">
    <location>
        <begin position="255"/>
        <end position="265"/>
    </location>
</feature>
<dbReference type="InterPro" id="IPR041899">
    <property type="entry name" value="MAGE_WH2"/>
</dbReference>
<dbReference type="Gene3D" id="1.10.10.1210">
    <property type="entry name" value="MAGE homology domain, winged helix WH2 motif"/>
    <property type="match status" value="1"/>
</dbReference>